<evidence type="ECO:0000313" key="5">
    <source>
        <dbReference type="Proteomes" id="UP000236655"/>
    </source>
</evidence>
<dbReference type="KEGG" id="nba:CUN60_09265"/>
<dbReference type="PANTHER" id="PTHR34606">
    <property type="entry name" value="BON DOMAIN-CONTAINING PROTEIN"/>
    <property type="match status" value="1"/>
</dbReference>
<dbReference type="PROSITE" id="PS51257">
    <property type="entry name" value="PROKAR_LIPOPROTEIN"/>
    <property type="match status" value="1"/>
</dbReference>
<evidence type="ECO:0000259" key="3">
    <source>
        <dbReference type="PROSITE" id="PS50914"/>
    </source>
</evidence>
<proteinExistence type="predicted"/>
<name>A0A2I7N7N3_9NEIS</name>
<reference evidence="5" key="1">
    <citation type="submission" date="2017-11" db="EMBL/GenBank/DDBJ databases">
        <authorList>
            <person name="Chan K.G."/>
            <person name="Lee L.S."/>
        </authorList>
    </citation>
    <scope>NUCLEOTIDE SEQUENCE [LARGE SCALE GENOMIC DNA]</scope>
    <source>
        <strain evidence="5">DSM 100970</strain>
    </source>
</reference>
<dbReference type="OrthoDB" id="5294487at2"/>
<feature type="signal peptide" evidence="2">
    <location>
        <begin position="1"/>
        <end position="21"/>
    </location>
</feature>
<dbReference type="InterPro" id="IPR007055">
    <property type="entry name" value="BON_dom"/>
</dbReference>
<dbReference type="InterPro" id="IPR051686">
    <property type="entry name" value="Lipoprotein_DolP"/>
</dbReference>
<protein>
    <submittedName>
        <fullName evidence="4">BON domain-containing protein</fullName>
    </submittedName>
</protein>
<dbReference type="Gene3D" id="3.30.1340.30">
    <property type="match status" value="1"/>
</dbReference>
<sequence>MTKIRNLLLLGLFGVIVSGCAAVVVGGVAAVGATGAAVGTDPRSNGTVVNDNTIQAKLAAKYGNSDDFPDSNIYVDVYAGEVLLTGQVKTNELKNLAENVARGYPGVIKLYDYLDVRLPSSATARSKDSLITTQVKAELFGTSKINSNNIKVETTNTVVYLMGMVTPQEGESAAYVASKVGGVTKVVTLFQYTQPVASK</sequence>
<gene>
    <name evidence="4" type="ORF">CUN60_09265</name>
</gene>
<evidence type="ECO:0000313" key="4">
    <source>
        <dbReference type="EMBL" id="AUR52478.1"/>
    </source>
</evidence>
<keyword evidence="1 2" id="KW-0732">Signal</keyword>
<organism evidence="4 5">
    <name type="scientific">Aquella oligotrophica</name>
    <dbReference type="NCBI Taxonomy" id="2067065"/>
    <lineage>
        <taxon>Bacteria</taxon>
        <taxon>Pseudomonadati</taxon>
        <taxon>Pseudomonadota</taxon>
        <taxon>Betaproteobacteria</taxon>
        <taxon>Neisseriales</taxon>
        <taxon>Neisseriaceae</taxon>
        <taxon>Aquella</taxon>
    </lineage>
</organism>
<evidence type="ECO:0000256" key="2">
    <source>
        <dbReference type="SAM" id="SignalP"/>
    </source>
</evidence>
<dbReference type="Pfam" id="PF04972">
    <property type="entry name" value="BON"/>
    <property type="match status" value="2"/>
</dbReference>
<dbReference type="RefSeq" id="WP_102951769.1">
    <property type="nucleotide sequence ID" value="NZ_CP024847.1"/>
</dbReference>
<dbReference type="SMART" id="SM00749">
    <property type="entry name" value="BON"/>
    <property type="match status" value="2"/>
</dbReference>
<dbReference type="PROSITE" id="PS50914">
    <property type="entry name" value="BON"/>
    <property type="match status" value="2"/>
</dbReference>
<dbReference type="EMBL" id="CP024847">
    <property type="protein sequence ID" value="AUR52478.1"/>
    <property type="molecule type" value="Genomic_DNA"/>
</dbReference>
<feature type="chain" id="PRO_5014397247" evidence="2">
    <location>
        <begin position="22"/>
        <end position="199"/>
    </location>
</feature>
<dbReference type="Proteomes" id="UP000236655">
    <property type="component" value="Chromosome"/>
</dbReference>
<dbReference type="AlphaFoldDB" id="A0A2I7N7N3"/>
<evidence type="ECO:0000256" key="1">
    <source>
        <dbReference type="ARBA" id="ARBA00022729"/>
    </source>
</evidence>
<keyword evidence="5" id="KW-1185">Reference proteome</keyword>
<feature type="domain" description="BON" evidence="3">
    <location>
        <begin position="50"/>
        <end position="118"/>
    </location>
</feature>
<dbReference type="InterPro" id="IPR014004">
    <property type="entry name" value="Transpt-assoc_nodulatn_dom_bac"/>
</dbReference>
<feature type="domain" description="BON" evidence="3">
    <location>
        <begin position="127"/>
        <end position="194"/>
    </location>
</feature>
<dbReference type="PANTHER" id="PTHR34606:SF4">
    <property type="entry name" value="OUTER MEMBRANE LIPOPROTEIN DOLP"/>
    <property type="match status" value="1"/>
</dbReference>
<accession>A0A2I7N7N3</accession>